<protein>
    <submittedName>
        <fullName evidence="2">SDR family NAD(P)-dependent oxidoreductase</fullName>
    </submittedName>
</protein>
<sequence length="290" mass="30477">MTCRHPHTLVTGASSGIGRATALRLVAAGHHVFAGVRRDAAARELVEEAGPGLTPLRLDITDADQIAEAVTTVGAHTTALDGLVNNAGVGLAAPVELLPLDALRAHLEINVTGQLAVTQAFLPLLRQARGRIVFVSTIGVRFRPPFAGALDAAKAATATLADALRQELAPWDVRVVLVEPASINSAAADKVARDAEAILRDASPAARALSEDTFSAMLPVMMRREQAGSPPDVAARTIVEALTRPRPRDVYLTGRFAHRLALISKLPAPALDAVRRRIFGLPAPGSRMAA</sequence>
<accession>A0ABU2N9E4</accession>
<dbReference type="InterPro" id="IPR002347">
    <property type="entry name" value="SDR_fam"/>
</dbReference>
<dbReference type="PANTHER" id="PTHR43313:SF1">
    <property type="entry name" value="3BETA-HYDROXYSTEROID DEHYDROGENASE DHS-16"/>
    <property type="match status" value="1"/>
</dbReference>
<evidence type="ECO:0000256" key="1">
    <source>
        <dbReference type="RuleBase" id="RU000363"/>
    </source>
</evidence>
<comment type="similarity">
    <text evidence="1">Belongs to the short-chain dehydrogenases/reductases (SDR) family.</text>
</comment>
<comment type="caution">
    <text evidence="2">The sequence shown here is derived from an EMBL/GenBank/DDBJ whole genome shotgun (WGS) entry which is preliminary data.</text>
</comment>
<dbReference type="PANTHER" id="PTHR43313">
    <property type="entry name" value="SHORT-CHAIN DEHYDROGENASE/REDUCTASE FAMILY 9C"/>
    <property type="match status" value="1"/>
</dbReference>
<dbReference type="InterPro" id="IPR036291">
    <property type="entry name" value="NAD(P)-bd_dom_sf"/>
</dbReference>
<name>A0ABU2N9E4_9PSEU</name>
<dbReference type="RefSeq" id="WP_311556124.1">
    <property type="nucleotide sequence ID" value="NZ_JAVREJ010000006.1"/>
</dbReference>
<dbReference type="EMBL" id="JAVREJ010000006">
    <property type="protein sequence ID" value="MDT0350098.1"/>
    <property type="molecule type" value="Genomic_DNA"/>
</dbReference>
<dbReference type="SUPFAM" id="SSF51735">
    <property type="entry name" value="NAD(P)-binding Rossmann-fold domains"/>
    <property type="match status" value="1"/>
</dbReference>
<gene>
    <name evidence="2" type="ORF">RM445_11240</name>
</gene>
<evidence type="ECO:0000313" key="3">
    <source>
        <dbReference type="Proteomes" id="UP001183202"/>
    </source>
</evidence>
<proteinExistence type="inferred from homology"/>
<dbReference type="Proteomes" id="UP001183202">
    <property type="component" value="Unassembled WGS sequence"/>
</dbReference>
<dbReference type="Gene3D" id="3.40.50.720">
    <property type="entry name" value="NAD(P)-binding Rossmann-like Domain"/>
    <property type="match status" value="1"/>
</dbReference>
<reference evidence="3" key="1">
    <citation type="submission" date="2023-07" db="EMBL/GenBank/DDBJ databases">
        <title>30 novel species of actinomycetes from the DSMZ collection.</title>
        <authorList>
            <person name="Nouioui I."/>
        </authorList>
    </citation>
    <scope>NUCLEOTIDE SEQUENCE [LARGE SCALE GENOMIC DNA]</scope>
    <source>
        <strain evidence="3">DSM 45834</strain>
    </source>
</reference>
<evidence type="ECO:0000313" key="2">
    <source>
        <dbReference type="EMBL" id="MDT0350098.1"/>
    </source>
</evidence>
<organism evidence="2 3">
    <name type="scientific">Pseudonocardia charpentierae</name>
    <dbReference type="NCBI Taxonomy" id="3075545"/>
    <lineage>
        <taxon>Bacteria</taxon>
        <taxon>Bacillati</taxon>
        <taxon>Actinomycetota</taxon>
        <taxon>Actinomycetes</taxon>
        <taxon>Pseudonocardiales</taxon>
        <taxon>Pseudonocardiaceae</taxon>
        <taxon>Pseudonocardia</taxon>
    </lineage>
</organism>
<dbReference type="PRINTS" id="PR00080">
    <property type="entry name" value="SDRFAMILY"/>
</dbReference>
<dbReference type="Pfam" id="PF00106">
    <property type="entry name" value="adh_short"/>
    <property type="match status" value="1"/>
</dbReference>
<dbReference type="PRINTS" id="PR00081">
    <property type="entry name" value="GDHRDH"/>
</dbReference>
<keyword evidence="3" id="KW-1185">Reference proteome</keyword>